<organism evidence="2 3">
    <name type="scientific">Candidatus Ruthenibacterium merdavium</name>
    <dbReference type="NCBI Taxonomy" id="2838752"/>
    <lineage>
        <taxon>Bacteria</taxon>
        <taxon>Bacillati</taxon>
        <taxon>Bacillota</taxon>
        <taxon>Clostridia</taxon>
        <taxon>Eubacteriales</taxon>
        <taxon>Oscillospiraceae</taxon>
        <taxon>Ruthenibacterium</taxon>
    </lineage>
</organism>
<dbReference type="InterPro" id="IPR016181">
    <property type="entry name" value="Acyl_CoA_acyltransferase"/>
</dbReference>
<accession>A0A9D2Q2C1</accession>
<dbReference type="EMBL" id="DWWA01000011">
    <property type="protein sequence ID" value="HJC71572.1"/>
    <property type="molecule type" value="Genomic_DNA"/>
</dbReference>
<dbReference type="CDD" id="cd04301">
    <property type="entry name" value="NAT_SF"/>
    <property type="match status" value="1"/>
</dbReference>
<dbReference type="Proteomes" id="UP000823918">
    <property type="component" value="Unassembled WGS sequence"/>
</dbReference>
<proteinExistence type="predicted"/>
<dbReference type="SUPFAM" id="SSF55729">
    <property type="entry name" value="Acyl-CoA N-acyltransferases (Nat)"/>
    <property type="match status" value="1"/>
</dbReference>
<dbReference type="AlphaFoldDB" id="A0A9D2Q2C1"/>
<keyword evidence="2" id="KW-0808">Transferase</keyword>
<dbReference type="Gene3D" id="3.40.630.30">
    <property type="match status" value="1"/>
</dbReference>
<gene>
    <name evidence="2" type="ORF">H9698_02100</name>
</gene>
<dbReference type="Pfam" id="PF13673">
    <property type="entry name" value="Acetyltransf_10"/>
    <property type="match status" value="1"/>
</dbReference>
<protein>
    <submittedName>
        <fullName evidence="2">GNAT family N-acetyltransferase</fullName>
        <ecNumber evidence="2">2.3.1.-</ecNumber>
    </submittedName>
</protein>
<comment type="caution">
    <text evidence="2">The sequence shown here is derived from an EMBL/GenBank/DDBJ whole genome shotgun (WGS) entry which is preliminary data.</text>
</comment>
<sequence>MSKGKITCEVEIVSKERRGAYTEVLTRLWERSVRKTHDFLRDDEVAHMCATSPSLLARVPVLAVCRCGAVYAGFACLCGRELDMLFVDPVWMGRGVGCELMRWALSQGADTLTVNEENDAARRFYEKFEFCVVGRSEFDSLGGPHPVLWMKR</sequence>
<feature type="domain" description="N-acetyltransferase" evidence="1">
    <location>
        <begin position="8"/>
        <end position="152"/>
    </location>
</feature>
<evidence type="ECO:0000313" key="3">
    <source>
        <dbReference type="Proteomes" id="UP000823918"/>
    </source>
</evidence>
<dbReference type="EC" id="2.3.1.-" evidence="2"/>
<dbReference type="GO" id="GO:0016747">
    <property type="term" value="F:acyltransferase activity, transferring groups other than amino-acyl groups"/>
    <property type="evidence" value="ECO:0007669"/>
    <property type="project" value="InterPro"/>
</dbReference>
<reference evidence="2" key="2">
    <citation type="submission" date="2021-04" db="EMBL/GenBank/DDBJ databases">
        <authorList>
            <person name="Gilroy R."/>
        </authorList>
    </citation>
    <scope>NUCLEOTIDE SEQUENCE</scope>
    <source>
        <strain evidence="2">5933</strain>
    </source>
</reference>
<dbReference type="PROSITE" id="PS51186">
    <property type="entry name" value="GNAT"/>
    <property type="match status" value="1"/>
</dbReference>
<keyword evidence="2" id="KW-0012">Acyltransferase</keyword>
<reference evidence="2" key="1">
    <citation type="journal article" date="2021" name="PeerJ">
        <title>Extensive microbial diversity within the chicken gut microbiome revealed by metagenomics and culture.</title>
        <authorList>
            <person name="Gilroy R."/>
            <person name="Ravi A."/>
            <person name="Getino M."/>
            <person name="Pursley I."/>
            <person name="Horton D.L."/>
            <person name="Alikhan N.F."/>
            <person name="Baker D."/>
            <person name="Gharbi K."/>
            <person name="Hall N."/>
            <person name="Watson M."/>
            <person name="Adriaenssens E.M."/>
            <person name="Foster-Nyarko E."/>
            <person name="Jarju S."/>
            <person name="Secka A."/>
            <person name="Antonio M."/>
            <person name="Oren A."/>
            <person name="Chaudhuri R.R."/>
            <person name="La Ragione R."/>
            <person name="Hildebrand F."/>
            <person name="Pallen M.J."/>
        </authorList>
    </citation>
    <scope>NUCLEOTIDE SEQUENCE</scope>
    <source>
        <strain evidence="2">5933</strain>
    </source>
</reference>
<name>A0A9D2Q2C1_9FIRM</name>
<evidence type="ECO:0000259" key="1">
    <source>
        <dbReference type="PROSITE" id="PS51186"/>
    </source>
</evidence>
<evidence type="ECO:0000313" key="2">
    <source>
        <dbReference type="EMBL" id="HJC71572.1"/>
    </source>
</evidence>
<dbReference type="InterPro" id="IPR000182">
    <property type="entry name" value="GNAT_dom"/>
</dbReference>